<protein>
    <submittedName>
        <fullName evidence="2">Uncharacterized protein</fullName>
    </submittedName>
</protein>
<comment type="caution">
    <text evidence="2">The sequence shown here is derived from an EMBL/GenBank/DDBJ whole genome shotgun (WGS) entry which is preliminary data.</text>
</comment>
<feature type="region of interest" description="Disordered" evidence="1">
    <location>
        <begin position="50"/>
        <end position="82"/>
    </location>
</feature>
<accession>A0A0F9R0M3</accession>
<gene>
    <name evidence="2" type="ORF">LCGC14_1030490</name>
</gene>
<sequence>MAIDTLQTRLGTFTILGPFNWSQSGTSPDFGPTSLNAGVWDDAKEVPANDTNLARYSGGGTSKSGGVTAHDGAKPGPKGSESIVDGTIKAVKWGWRAKKSTSSTQVFKGMYGKTAVAATDNTVKTADRTLTTSFQNWWTIEDAGDANAPTKTDWFQIGMEKRTNFSSAHLQVGEMWTFILHKEPASQPAIAFGANF</sequence>
<proteinExistence type="predicted"/>
<organism evidence="2">
    <name type="scientific">marine sediment metagenome</name>
    <dbReference type="NCBI Taxonomy" id="412755"/>
    <lineage>
        <taxon>unclassified sequences</taxon>
        <taxon>metagenomes</taxon>
        <taxon>ecological metagenomes</taxon>
    </lineage>
</organism>
<evidence type="ECO:0000256" key="1">
    <source>
        <dbReference type="SAM" id="MobiDB-lite"/>
    </source>
</evidence>
<evidence type="ECO:0000313" key="2">
    <source>
        <dbReference type="EMBL" id="KKN11048.1"/>
    </source>
</evidence>
<dbReference type="EMBL" id="LAZR01004180">
    <property type="protein sequence ID" value="KKN11048.1"/>
    <property type="molecule type" value="Genomic_DNA"/>
</dbReference>
<reference evidence="2" key="1">
    <citation type="journal article" date="2015" name="Nature">
        <title>Complex archaea that bridge the gap between prokaryotes and eukaryotes.</title>
        <authorList>
            <person name="Spang A."/>
            <person name="Saw J.H."/>
            <person name="Jorgensen S.L."/>
            <person name="Zaremba-Niedzwiedzka K."/>
            <person name="Martijn J."/>
            <person name="Lind A.E."/>
            <person name="van Eijk R."/>
            <person name="Schleper C."/>
            <person name="Guy L."/>
            <person name="Ettema T.J."/>
        </authorList>
    </citation>
    <scope>NUCLEOTIDE SEQUENCE</scope>
</reference>
<dbReference type="AlphaFoldDB" id="A0A0F9R0M3"/>
<name>A0A0F9R0M3_9ZZZZ</name>